<evidence type="ECO:0000259" key="8">
    <source>
        <dbReference type="Pfam" id="PF14522"/>
    </source>
</evidence>
<dbReference type="OrthoDB" id="5421852at2"/>
<evidence type="ECO:0000256" key="5">
    <source>
        <dbReference type="ARBA" id="ARBA00023004"/>
    </source>
</evidence>
<evidence type="ECO:0000256" key="2">
    <source>
        <dbReference type="ARBA" id="ARBA00022617"/>
    </source>
</evidence>
<name>A0A1G7DR61_9BACT</name>
<evidence type="ECO:0000256" key="6">
    <source>
        <dbReference type="PIRSR" id="PIRSR602322-1"/>
    </source>
</evidence>
<feature type="domain" description="Cytochrome c7-like" evidence="8">
    <location>
        <begin position="39"/>
        <end position="98"/>
    </location>
</feature>
<dbReference type="GO" id="GO:0020037">
    <property type="term" value="F:heme binding"/>
    <property type="evidence" value="ECO:0007669"/>
    <property type="project" value="InterPro"/>
</dbReference>
<keyword evidence="7" id="KW-0732">Signal</keyword>
<dbReference type="PRINTS" id="PR00609">
    <property type="entry name" value="CYTOCHROMEC3"/>
</dbReference>
<evidence type="ECO:0000256" key="7">
    <source>
        <dbReference type="SAM" id="SignalP"/>
    </source>
</evidence>
<keyword evidence="4" id="KW-0249">Electron transport</keyword>
<feature type="binding site" description="axial binding residue" evidence="6">
    <location>
        <position position="98"/>
    </location>
    <ligand>
        <name>heme c</name>
        <dbReference type="ChEBI" id="CHEBI:61717"/>
        <label>1</label>
    </ligand>
    <ligandPart>
        <name>Fe</name>
        <dbReference type="ChEBI" id="CHEBI:18248"/>
    </ligandPart>
</feature>
<dbReference type="InterPro" id="IPR002322">
    <property type="entry name" value="Cyt_c_III"/>
</dbReference>
<evidence type="ECO:0000256" key="3">
    <source>
        <dbReference type="ARBA" id="ARBA00022723"/>
    </source>
</evidence>
<gene>
    <name evidence="9" type="ORF">SAMN05661003_11519</name>
</gene>
<keyword evidence="2 6" id="KW-0349">Heme</keyword>
<feature type="binding site" description="axial binding residue" evidence="6">
    <location>
        <position position="94"/>
    </location>
    <ligand>
        <name>heme c</name>
        <dbReference type="ChEBI" id="CHEBI:61717"/>
        <label>1</label>
    </ligand>
    <ligandPart>
        <name>Fe</name>
        <dbReference type="ChEBI" id="CHEBI:18248"/>
    </ligandPart>
</feature>
<accession>A0A1G7DR61</accession>
<feature type="chain" id="PRO_5017431815" evidence="7">
    <location>
        <begin position="28"/>
        <end position="100"/>
    </location>
</feature>
<dbReference type="GO" id="GO:0046872">
    <property type="term" value="F:metal ion binding"/>
    <property type="evidence" value="ECO:0007669"/>
    <property type="project" value="UniProtKB-KW"/>
</dbReference>
<evidence type="ECO:0000256" key="1">
    <source>
        <dbReference type="ARBA" id="ARBA00022448"/>
    </source>
</evidence>
<feature type="binding site" description="axial binding residue" evidence="6">
    <location>
        <position position="78"/>
    </location>
    <ligand>
        <name>heme c</name>
        <dbReference type="ChEBI" id="CHEBI:61717"/>
        <label>1</label>
    </ligand>
    <ligandPart>
        <name>Fe</name>
        <dbReference type="ChEBI" id="CHEBI:18248"/>
    </ligandPart>
</feature>
<comment type="cofactor">
    <cofactor evidence="6">
        <name>heme c</name>
        <dbReference type="ChEBI" id="CHEBI:61717"/>
    </cofactor>
    <text evidence="6">Binds 4 heme c groups covalently per monomer.</text>
</comment>
<dbReference type="SUPFAM" id="SSF48695">
    <property type="entry name" value="Multiheme cytochromes"/>
    <property type="match status" value="1"/>
</dbReference>
<sequence length="100" mass="10701">MKKQRHITAPLLSLCLLATLLAAPVLAADVYTYEGKGTVTFNHKGHGAVLDCSRCHEGEPGRIPIENKQQGHDLCLNCHKTEKAAGNAQAPVTCSACHVQ</sequence>
<evidence type="ECO:0000313" key="9">
    <source>
        <dbReference type="EMBL" id="SDE53991.1"/>
    </source>
</evidence>
<keyword evidence="1" id="KW-0813">Transport</keyword>
<proteinExistence type="predicted"/>
<dbReference type="EMBL" id="FNAQ01000015">
    <property type="protein sequence ID" value="SDE53991.1"/>
    <property type="molecule type" value="Genomic_DNA"/>
</dbReference>
<dbReference type="CDD" id="cd08168">
    <property type="entry name" value="Cytochrom_C3"/>
    <property type="match status" value="1"/>
</dbReference>
<evidence type="ECO:0000256" key="4">
    <source>
        <dbReference type="ARBA" id="ARBA00022982"/>
    </source>
</evidence>
<dbReference type="InterPro" id="IPR036280">
    <property type="entry name" value="Multihaem_cyt_sf"/>
</dbReference>
<dbReference type="RefSeq" id="WP_092079707.1">
    <property type="nucleotide sequence ID" value="NZ_FNAQ01000015.1"/>
</dbReference>
<dbReference type="Pfam" id="PF14522">
    <property type="entry name" value="Cytochrome_C7"/>
    <property type="match status" value="1"/>
</dbReference>
<dbReference type="InterPro" id="IPR029467">
    <property type="entry name" value="Cyt_c7-like"/>
</dbReference>
<feature type="signal peptide" evidence="7">
    <location>
        <begin position="1"/>
        <end position="27"/>
    </location>
</feature>
<evidence type="ECO:0000313" key="10">
    <source>
        <dbReference type="Proteomes" id="UP000243205"/>
    </source>
</evidence>
<dbReference type="Gene3D" id="3.90.10.10">
    <property type="entry name" value="Cytochrome C3"/>
    <property type="match status" value="1"/>
</dbReference>
<reference evidence="10" key="1">
    <citation type="submission" date="2016-10" db="EMBL/GenBank/DDBJ databases">
        <authorList>
            <person name="Varghese N."/>
            <person name="Submissions S."/>
        </authorList>
    </citation>
    <scope>NUCLEOTIDE SEQUENCE [LARGE SCALE GENOMIC DNA]</scope>
    <source>
        <strain evidence="10">DSM 8987</strain>
    </source>
</reference>
<feature type="binding site" description="axial binding residue" evidence="6">
    <location>
        <position position="75"/>
    </location>
    <ligand>
        <name>heme c</name>
        <dbReference type="ChEBI" id="CHEBI:61717"/>
        <label>1</label>
    </ligand>
    <ligandPart>
        <name>Fe</name>
        <dbReference type="ChEBI" id="CHEBI:18248"/>
    </ligandPart>
</feature>
<keyword evidence="10" id="KW-1185">Reference proteome</keyword>
<organism evidence="9 10">
    <name type="scientific">Desulfuromonas thiophila</name>
    <dbReference type="NCBI Taxonomy" id="57664"/>
    <lineage>
        <taxon>Bacteria</taxon>
        <taxon>Pseudomonadati</taxon>
        <taxon>Thermodesulfobacteriota</taxon>
        <taxon>Desulfuromonadia</taxon>
        <taxon>Desulfuromonadales</taxon>
        <taxon>Desulfuromonadaceae</taxon>
        <taxon>Desulfuromonas</taxon>
    </lineage>
</organism>
<keyword evidence="5 6" id="KW-0408">Iron</keyword>
<feature type="binding site" description="axial binding residue" evidence="6">
    <location>
        <position position="79"/>
    </location>
    <ligand>
        <name>heme c</name>
        <dbReference type="ChEBI" id="CHEBI:61717"/>
        <label>1</label>
    </ligand>
    <ligandPart>
        <name>Fe</name>
        <dbReference type="ChEBI" id="CHEBI:18248"/>
    </ligandPart>
</feature>
<dbReference type="Proteomes" id="UP000243205">
    <property type="component" value="Unassembled WGS sequence"/>
</dbReference>
<keyword evidence="3 6" id="KW-0479">Metal-binding</keyword>
<feature type="binding site" description="axial binding residue" evidence="6">
    <location>
        <position position="97"/>
    </location>
    <ligand>
        <name>heme c</name>
        <dbReference type="ChEBI" id="CHEBI:61717"/>
        <label>1</label>
    </ligand>
    <ligandPart>
        <name>Fe</name>
        <dbReference type="ChEBI" id="CHEBI:18248"/>
    </ligandPart>
</feature>
<dbReference type="STRING" id="57664.SAMN05661003_11519"/>
<dbReference type="GO" id="GO:0009055">
    <property type="term" value="F:electron transfer activity"/>
    <property type="evidence" value="ECO:0007669"/>
    <property type="project" value="InterPro"/>
</dbReference>
<protein>
    <submittedName>
        <fullName evidence="9">Doubled CXXCH domain-containing protein</fullName>
    </submittedName>
</protein>
<dbReference type="AlphaFoldDB" id="A0A1G7DR61"/>